<evidence type="ECO:0000256" key="9">
    <source>
        <dbReference type="SAM" id="SignalP"/>
    </source>
</evidence>
<organism evidence="10 11">
    <name type="scientific">Paraconiothyrium brasiliense</name>
    <dbReference type="NCBI Taxonomy" id="300254"/>
    <lineage>
        <taxon>Eukaryota</taxon>
        <taxon>Fungi</taxon>
        <taxon>Dikarya</taxon>
        <taxon>Ascomycota</taxon>
        <taxon>Pezizomycotina</taxon>
        <taxon>Dothideomycetes</taxon>
        <taxon>Pleosporomycetidae</taxon>
        <taxon>Pleosporales</taxon>
        <taxon>Massarineae</taxon>
        <taxon>Didymosphaeriaceae</taxon>
        <taxon>Paraconiothyrium</taxon>
    </lineage>
</organism>
<protein>
    <recommendedName>
        <fullName evidence="4 7">Arabinan endo-1,5-alpha-L-arabinosidase</fullName>
        <ecNumber evidence="4 7">3.2.1.99</ecNumber>
    </recommendedName>
</protein>
<evidence type="ECO:0000256" key="2">
    <source>
        <dbReference type="ARBA" id="ARBA00004834"/>
    </source>
</evidence>
<keyword evidence="11" id="KW-1185">Reference proteome</keyword>
<reference evidence="10 11" key="1">
    <citation type="submission" date="2024-02" db="EMBL/GenBank/DDBJ databases">
        <title>De novo assembly and annotation of 12 fungi associated with fruit tree decline syndrome in Ontario, Canada.</title>
        <authorList>
            <person name="Sulman M."/>
            <person name="Ellouze W."/>
            <person name="Ilyukhin E."/>
        </authorList>
    </citation>
    <scope>NUCLEOTIDE SEQUENCE [LARGE SCALE GENOMIC DNA]</scope>
    <source>
        <strain evidence="10 11">M42-189</strain>
    </source>
</reference>
<gene>
    <name evidence="10" type="ORF">SLS60_002863</name>
</gene>
<comment type="caution">
    <text evidence="10">The sequence shown here is derived from an EMBL/GenBank/DDBJ whole genome shotgun (WGS) entry which is preliminary data.</text>
</comment>
<evidence type="ECO:0000256" key="8">
    <source>
        <dbReference type="SAM" id="MobiDB-lite"/>
    </source>
</evidence>
<dbReference type="InterPro" id="IPR023296">
    <property type="entry name" value="Glyco_hydro_beta-prop_sf"/>
</dbReference>
<dbReference type="EMBL" id="JAKJXO020000003">
    <property type="protein sequence ID" value="KAL1607924.1"/>
    <property type="molecule type" value="Genomic_DNA"/>
</dbReference>
<accession>A0ABR3RU07</accession>
<dbReference type="SUPFAM" id="SSF75005">
    <property type="entry name" value="Arabinanase/levansucrase/invertase"/>
    <property type="match status" value="1"/>
</dbReference>
<dbReference type="InterPro" id="IPR016840">
    <property type="entry name" value="Glyco_hydro_43_endo_a_Ara-ase"/>
</dbReference>
<dbReference type="InterPro" id="IPR050727">
    <property type="entry name" value="GH43_arabinanases"/>
</dbReference>
<evidence type="ECO:0000256" key="4">
    <source>
        <dbReference type="ARBA" id="ARBA00012586"/>
    </source>
</evidence>
<evidence type="ECO:0000256" key="5">
    <source>
        <dbReference type="ARBA" id="ARBA00022801"/>
    </source>
</evidence>
<keyword evidence="9" id="KW-0732">Signal</keyword>
<dbReference type="Pfam" id="PF04616">
    <property type="entry name" value="Glyco_hydro_43"/>
    <property type="match status" value="1"/>
</dbReference>
<evidence type="ECO:0000313" key="10">
    <source>
        <dbReference type="EMBL" id="KAL1607924.1"/>
    </source>
</evidence>
<feature type="signal peptide" evidence="9">
    <location>
        <begin position="1"/>
        <end position="15"/>
    </location>
</feature>
<keyword evidence="5 7" id="KW-0378">Hydrolase</keyword>
<dbReference type="EC" id="3.2.1.99" evidence="4 7"/>
<comment type="pathway">
    <text evidence="2 7">Glycan metabolism; L-arabinan degradation.</text>
</comment>
<dbReference type="PANTHER" id="PTHR43301">
    <property type="entry name" value="ARABINAN ENDO-1,5-ALPHA-L-ARABINOSIDASE"/>
    <property type="match status" value="1"/>
</dbReference>
<proteinExistence type="inferred from homology"/>
<comment type="catalytic activity">
    <reaction evidence="1 7">
        <text>Endohydrolysis of (1-&gt;5)-alpha-arabinofuranosidic linkages in (1-&gt;5)-arabinans.</text>
        <dbReference type="EC" id="3.2.1.99"/>
    </reaction>
</comment>
<feature type="region of interest" description="Disordered" evidence="8">
    <location>
        <begin position="195"/>
        <end position="217"/>
    </location>
</feature>
<comment type="similarity">
    <text evidence="3 7">Belongs to the glycosyl hydrolase 43 family.</text>
</comment>
<feature type="chain" id="PRO_5046893311" description="Arabinan endo-1,5-alpha-L-arabinosidase" evidence="9">
    <location>
        <begin position="16"/>
        <end position="359"/>
    </location>
</feature>
<sequence length="359" mass="39173">MLIRSISLLSAVAHASPILVKRLFPDPEPCLGNCSWIHDPNIYVEGGTYYRFSTSGNIAVATADNMNGPWTYHGPLLEEGTSIQVDVGRQDIWAPNVVKIGDTFYCYYSVSYLGSQASQIGFATSESLEVGSWTDHGSLNIAQSPSYNLIDPAIFQETSESPVHLTFGSYWDGIFSVQLASEALVYKRDEAVSMRKGPSGTHDSLQRKRNTATTGPTAWTDGSLNLNNLIRNTTANPDVVEGAFIYPYAGVYYLFFSAGNCCATPPKLALPGHEYRILVCKAATPAGPFTDRDGRRCDESGGTLVLGSHGDVYAPGGQGVLLDEKTGRTVLYYHYGELNLGIERKIELLTHDSEAEYRV</sequence>
<evidence type="ECO:0000256" key="3">
    <source>
        <dbReference type="ARBA" id="ARBA00009865"/>
    </source>
</evidence>
<dbReference type="PIRSF" id="PIRSF026534">
    <property type="entry name" value="Endo_alpha-L-arabinosidase"/>
    <property type="match status" value="1"/>
</dbReference>
<name>A0ABR3RU07_9PLEO</name>
<keyword evidence="6 7" id="KW-0326">Glycosidase</keyword>
<evidence type="ECO:0000256" key="6">
    <source>
        <dbReference type="ARBA" id="ARBA00023295"/>
    </source>
</evidence>
<dbReference type="PANTHER" id="PTHR43301:SF3">
    <property type="entry name" value="ARABINAN ENDO-1,5-ALPHA-L-ARABINOSIDASE A-RELATED"/>
    <property type="match status" value="1"/>
</dbReference>
<evidence type="ECO:0000256" key="7">
    <source>
        <dbReference type="PIRNR" id="PIRNR026534"/>
    </source>
</evidence>
<dbReference type="InterPro" id="IPR006710">
    <property type="entry name" value="Glyco_hydro_43"/>
</dbReference>
<evidence type="ECO:0000313" key="11">
    <source>
        <dbReference type="Proteomes" id="UP001521785"/>
    </source>
</evidence>
<evidence type="ECO:0000256" key="1">
    <source>
        <dbReference type="ARBA" id="ARBA00000375"/>
    </source>
</evidence>
<dbReference type="Proteomes" id="UP001521785">
    <property type="component" value="Unassembled WGS sequence"/>
</dbReference>
<dbReference type="Gene3D" id="2.115.10.20">
    <property type="entry name" value="Glycosyl hydrolase domain, family 43"/>
    <property type="match status" value="1"/>
</dbReference>